<comment type="caution">
    <text evidence="1">The sequence shown here is derived from an EMBL/GenBank/DDBJ whole genome shotgun (WGS) entry which is preliminary data.</text>
</comment>
<evidence type="ECO:0000313" key="1">
    <source>
        <dbReference type="EMBL" id="GAA4339806.1"/>
    </source>
</evidence>
<reference evidence="2" key="1">
    <citation type="journal article" date="2019" name="Int. J. Syst. Evol. Microbiol.">
        <title>The Global Catalogue of Microorganisms (GCM) 10K type strain sequencing project: providing services to taxonomists for standard genome sequencing and annotation.</title>
        <authorList>
            <consortium name="The Broad Institute Genomics Platform"/>
            <consortium name="The Broad Institute Genome Sequencing Center for Infectious Disease"/>
            <person name="Wu L."/>
            <person name="Ma J."/>
        </authorList>
    </citation>
    <scope>NUCLEOTIDE SEQUENCE [LARGE SCALE GENOMIC DNA]</scope>
    <source>
        <strain evidence="2">JCM 17919</strain>
    </source>
</reference>
<dbReference type="EMBL" id="BAABGY010000011">
    <property type="protein sequence ID" value="GAA4339806.1"/>
    <property type="molecule type" value="Genomic_DNA"/>
</dbReference>
<protein>
    <submittedName>
        <fullName evidence="1">Uncharacterized protein</fullName>
    </submittedName>
</protein>
<evidence type="ECO:0000313" key="2">
    <source>
        <dbReference type="Proteomes" id="UP001501725"/>
    </source>
</evidence>
<accession>A0ABP8HIF7</accession>
<organism evidence="1 2">
    <name type="scientific">Flaviaesturariibacter amylovorans</name>
    <dbReference type="NCBI Taxonomy" id="1084520"/>
    <lineage>
        <taxon>Bacteria</taxon>
        <taxon>Pseudomonadati</taxon>
        <taxon>Bacteroidota</taxon>
        <taxon>Chitinophagia</taxon>
        <taxon>Chitinophagales</taxon>
        <taxon>Chitinophagaceae</taxon>
        <taxon>Flaviaestuariibacter</taxon>
    </lineage>
</organism>
<proteinExistence type="predicted"/>
<dbReference type="RefSeq" id="WP_345257343.1">
    <property type="nucleotide sequence ID" value="NZ_BAABGY010000011.1"/>
</dbReference>
<dbReference type="Proteomes" id="UP001501725">
    <property type="component" value="Unassembled WGS sequence"/>
</dbReference>
<gene>
    <name evidence="1" type="ORF">GCM10023184_37180</name>
</gene>
<sequence>MRPQDIVILLKILILHRETWQFKDLAQQLLLSPAEISESLNRSHLAGLVDETKRRVNRLNMVEFICYGLHYVFPQAPGALVNGIPTAHAHPHFETRIRAELKYVWPAPESKARGLAIEPLYPSLPKAAAQDEELYLLLACIDMVRVGRQREVNMATDLIQKKILNEPSK</sequence>
<name>A0ABP8HIF7_9BACT</name>
<keyword evidence="2" id="KW-1185">Reference proteome</keyword>